<feature type="compositionally biased region" description="Polar residues" evidence="1">
    <location>
        <begin position="90"/>
        <end position="101"/>
    </location>
</feature>
<dbReference type="Proteomes" id="UP000663193">
    <property type="component" value="Chromosome 9"/>
</dbReference>
<sequence>MAEGEEPGDAVPNALALIPSEPSAGCCSGRASGGSRDFCRSVTVLDDEAREGDDAGRGAAPSLSRACGVRETASRCLRRGLRCVARRGTATGSGRHSSWQPVGSLGGKRAKGDGSEQQGDCPQRVGCDEVRVRDRGGQWRHGDAQRPV</sequence>
<protein>
    <submittedName>
        <fullName evidence="2">Uncharacterized protein</fullName>
    </submittedName>
</protein>
<gene>
    <name evidence="2" type="ORF">JI435_412930</name>
</gene>
<dbReference type="VEuPathDB" id="FungiDB:JI435_412930"/>
<name>A0A7U2F5B2_PHANO</name>
<evidence type="ECO:0000313" key="3">
    <source>
        <dbReference type="Proteomes" id="UP000663193"/>
    </source>
</evidence>
<organism evidence="2 3">
    <name type="scientific">Phaeosphaeria nodorum (strain SN15 / ATCC MYA-4574 / FGSC 10173)</name>
    <name type="common">Glume blotch fungus</name>
    <name type="synonym">Parastagonospora nodorum</name>
    <dbReference type="NCBI Taxonomy" id="321614"/>
    <lineage>
        <taxon>Eukaryota</taxon>
        <taxon>Fungi</taxon>
        <taxon>Dikarya</taxon>
        <taxon>Ascomycota</taxon>
        <taxon>Pezizomycotina</taxon>
        <taxon>Dothideomycetes</taxon>
        <taxon>Pleosporomycetidae</taxon>
        <taxon>Pleosporales</taxon>
        <taxon>Pleosporineae</taxon>
        <taxon>Phaeosphaeriaceae</taxon>
        <taxon>Parastagonospora</taxon>
    </lineage>
</organism>
<keyword evidence="3" id="KW-1185">Reference proteome</keyword>
<reference evidence="3" key="1">
    <citation type="journal article" date="2021" name="BMC Genomics">
        <title>Chromosome-level genome assembly and manually-curated proteome of model necrotroph Parastagonospora nodorum Sn15 reveals a genome-wide trove of candidate effector homologs, and redundancy of virulence-related functions within an accessory chromosome.</title>
        <authorList>
            <person name="Bertazzoni S."/>
            <person name="Jones D.A.B."/>
            <person name="Phan H.T."/>
            <person name="Tan K.-C."/>
            <person name="Hane J.K."/>
        </authorList>
    </citation>
    <scope>NUCLEOTIDE SEQUENCE [LARGE SCALE GENOMIC DNA]</scope>
    <source>
        <strain evidence="3">SN15 / ATCC MYA-4574 / FGSC 10173)</strain>
    </source>
</reference>
<evidence type="ECO:0000256" key="1">
    <source>
        <dbReference type="SAM" id="MobiDB-lite"/>
    </source>
</evidence>
<accession>A0A7U2F5B2</accession>
<dbReference type="AlphaFoldDB" id="A0A7U2F5B2"/>
<proteinExistence type="predicted"/>
<evidence type="ECO:0000313" key="2">
    <source>
        <dbReference type="EMBL" id="QRC99017.1"/>
    </source>
</evidence>
<feature type="region of interest" description="Disordered" evidence="1">
    <location>
        <begin position="87"/>
        <end position="127"/>
    </location>
</feature>
<dbReference type="EMBL" id="CP069031">
    <property type="protein sequence ID" value="QRC99017.1"/>
    <property type="molecule type" value="Genomic_DNA"/>
</dbReference>